<dbReference type="STRING" id="50429.A0A2B4RH65"/>
<organism evidence="2 3">
    <name type="scientific">Stylophora pistillata</name>
    <name type="common">Smooth cauliflower coral</name>
    <dbReference type="NCBI Taxonomy" id="50429"/>
    <lineage>
        <taxon>Eukaryota</taxon>
        <taxon>Metazoa</taxon>
        <taxon>Cnidaria</taxon>
        <taxon>Anthozoa</taxon>
        <taxon>Hexacorallia</taxon>
        <taxon>Scleractinia</taxon>
        <taxon>Astrocoeniina</taxon>
        <taxon>Pocilloporidae</taxon>
        <taxon>Stylophora</taxon>
    </lineage>
</organism>
<dbReference type="GO" id="GO:0005891">
    <property type="term" value="C:voltage-gated calcium channel complex"/>
    <property type="evidence" value="ECO:0007669"/>
    <property type="project" value="TreeGrafter"/>
</dbReference>
<dbReference type="EMBL" id="LSMT01000622">
    <property type="protein sequence ID" value="PFX15687.1"/>
    <property type="molecule type" value="Genomic_DNA"/>
</dbReference>
<dbReference type="AlphaFoldDB" id="A0A2B4RH65"/>
<dbReference type="PANTHER" id="PTHR10166:SF66">
    <property type="entry name" value="VWFA AND CACHE DOMAIN-CONTAINING PROTEIN CG16868"/>
    <property type="match status" value="1"/>
</dbReference>
<dbReference type="GO" id="GO:0005245">
    <property type="term" value="F:voltage-gated calcium channel activity"/>
    <property type="evidence" value="ECO:0007669"/>
    <property type="project" value="TreeGrafter"/>
</dbReference>
<feature type="transmembrane region" description="Helical" evidence="1">
    <location>
        <begin position="376"/>
        <end position="398"/>
    </location>
</feature>
<dbReference type="Gene3D" id="3.30.450.20">
    <property type="entry name" value="PAS domain"/>
    <property type="match status" value="1"/>
</dbReference>
<name>A0A2B4RH65_STYPI</name>
<evidence type="ECO:0000313" key="2">
    <source>
        <dbReference type="EMBL" id="PFX15687.1"/>
    </source>
</evidence>
<proteinExistence type="predicted"/>
<keyword evidence="1" id="KW-1133">Transmembrane helix</keyword>
<dbReference type="Pfam" id="PF22673">
    <property type="entry name" value="MCP-like_PDC_1"/>
    <property type="match status" value="1"/>
</dbReference>
<dbReference type="PANTHER" id="PTHR10166">
    <property type="entry name" value="VOLTAGE-DEPENDENT CALCIUM CHANNEL SUBUNIT ALPHA-2/DELTA-RELATED"/>
    <property type="match status" value="1"/>
</dbReference>
<sequence length="409" mass="45359">MEAGRFTYVGNTESLRKELATYYDFFSDNLVRDTPIISIPYVDAFGTGLLTSITLPCYYQGKFIGVVGTDISLEDLLSEITYFQRGQSSYAFMVDSSGRTMMHPLLPAPSDAFGDPIFMDITALEPEPEFTSVFLSMKSGESGQKMFPSKRFLARGGQVEEGVTVITYPLTYYWKPVQHTNFTVAIVVKVGDKDETLDTQTIPSDFEFLYHRLDLVKPGSPFVHFSRFAAKGVVITAAHTLYRGETNSQHSTSDKVIGVMGADFPLSYFQNISICPVPATVLPSERVNDPSVIGLEKCFDPQCDKKTNSESCDGIVGCYWCVRDKFDTPLSKKYCEDINTCYGGKQGTRAPGSNDIPTNTFNLEDNNKGGLSTAEFVGILLGSLVAVYALVNIGTWLYKSYKRGFFHFV</sequence>
<dbReference type="Proteomes" id="UP000225706">
    <property type="component" value="Unassembled WGS sequence"/>
</dbReference>
<protein>
    <submittedName>
        <fullName evidence="2">VWFA and cache domain-containing protein 1</fullName>
    </submittedName>
</protein>
<evidence type="ECO:0000256" key="1">
    <source>
        <dbReference type="SAM" id="Phobius"/>
    </source>
</evidence>
<comment type="caution">
    <text evidence="2">The sequence shown here is derived from an EMBL/GenBank/DDBJ whole genome shotgun (WGS) entry which is preliminary data.</text>
</comment>
<reference evidence="3" key="1">
    <citation type="journal article" date="2017" name="bioRxiv">
        <title>Comparative analysis of the genomes of Stylophora pistillata and Acropora digitifera provides evidence for extensive differences between species of corals.</title>
        <authorList>
            <person name="Voolstra C.R."/>
            <person name="Li Y."/>
            <person name="Liew Y.J."/>
            <person name="Baumgarten S."/>
            <person name="Zoccola D."/>
            <person name="Flot J.-F."/>
            <person name="Tambutte S."/>
            <person name="Allemand D."/>
            <person name="Aranda M."/>
        </authorList>
    </citation>
    <scope>NUCLEOTIDE SEQUENCE [LARGE SCALE GENOMIC DNA]</scope>
</reference>
<accession>A0A2B4RH65</accession>
<evidence type="ECO:0000313" key="3">
    <source>
        <dbReference type="Proteomes" id="UP000225706"/>
    </source>
</evidence>
<keyword evidence="1" id="KW-0472">Membrane</keyword>
<gene>
    <name evidence="2" type="primary">CACHD1</name>
    <name evidence="2" type="ORF">AWC38_SpisGene20088</name>
</gene>
<dbReference type="InterPro" id="IPR051173">
    <property type="entry name" value="Ca_channel_alpha-2/delta"/>
</dbReference>
<dbReference type="OrthoDB" id="5961525at2759"/>
<keyword evidence="1" id="KW-0812">Transmembrane</keyword>
<keyword evidence="3" id="KW-1185">Reference proteome</keyword>